<dbReference type="eggNOG" id="ENOG502QSTW">
    <property type="taxonomic scope" value="Eukaryota"/>
</dbReference>
<dbReference type="KEGG" id="ndi:NDAI_0K01500"/>
<dbReference type="InterPro" id="IPR006774">
    <property type="entry name" value="BAF1_ABF1"/>
</dbReference>
<dbReference type="GeneID" id="11498025"/>
<dbReference type="GO" id="GO:0005634">
    <property type="term" value="C:nucleus"/>
    <property type="evidence" value="ECO:0007669"/>
    <property type="project" value="InterPro"/>
</dbReference>
<proteinExistence type="predicted"/>
<sequence>MVQHLYEYKHAIINKSLDSKKGKNPNARSFKNLKDWYSALNDYEFQSRCPIVLKNSHEDRYYTFICSRKHCPFKIILAAYIGERRRKREKEIRNDRGERQRNGEDDFEDAIDAAIASVRDPTEKNYFDSDSDSDSHPEFSSSNDDDDDDVYGDEDGQSALKSYYMVNSIEPFHNHPLDNNMTLRKFVLTKISKILQYDLNFDAFLQKYYKNEEDIDDALDQFSISSYVETSGLLNILKDRYGMSSFELDKKMISEIGVRVAGYKSRFLSKWKKELQLRRKEEENGYIDDSDLETMNNAVKDSEEETDRRQRKRRKIKRKVTGEESTLGQEKTSIFLLKPSNADETSILSVDDTSLLEQNKQLQKIIIKNSTENDSDDPNKSAEKSTDFNETLKILSYHLKRSRKTSNRNERSNGGLI</sequence>
<keyword evidence="3" id="KW-1185">Reference proteome</keyword>
<evidence type="ECO:0000256" key="1">
    <source>
        <dbReference type="SAM" id="MobiDB-lite"/>
    </source>
</evidence>
<dbReference type="HOGENOM" id="CLU_031229_0_0_1"/>
<feature type="compositionally biased region" description="Basic and acidic residues" evidence="1">
    <location>
        <begin position="123"/>
        <end position="137"/>
    </location>
</feature>
<dbReference type="GO" id="GO:0003677">
    <property type="term" value="F:DNA binding"/>
    <property type="evidence" value="ECO:0007669"/>
    <property type="project" value="InterPro"/>
</dbReference>
<evidence type="ECO:0000313" key="3">
    <source>
        <dbReference type="Proteomes" id="UP000000689"/>
    </source>
</evidence>
<protein>
    <submittedName>
        <fullName evidence="2">Uncharacterized protein</fullName>
    </submittedName>
</protein>
<dbReference type="RefSeq" id="XP_003672584.1">
    <property type="nucleotide sequence ID" value="XM_003672536.1"/>
</dbReference>
<accession>G0WHT0</accession>
<dbReference type="OMA" id="NSHEDRY"/>
<feature type="region of interest" description="Disordered" evidence="1">
    <location>
        <begin position="367"/>
        <end position="388"/>
    </location>
</feature>
<feature type="compositionally biased region" description="Acidic residues" evidence="1">
    <location>
        <begin position="143"/>
        <end position="153"/>
    </location>
</feature>
<evidence type="ECO:0000313" key="2">
    <source>
        <dbReference type="EMBL" id="CCD27341.1"/>
    </source>
</evidence>
<feature type="region of interest" description="Disordered" evidence="1">
    <location>
        <begin position="288"/>
        <end position="325"/>
    </location>
</feature>
<reference evidence="2 3" key="1">
    <citation type="journal article" date="2011" name="Proc. Natl. Acad. Sci. U.S.A.">
        <title>Evolutionary erosion of yeast sex chromosomes by mating-type switching accidents.</title>
        <authorList>
            <person name="Gordon J.L."/>
            <person name="Armisen D."/>
            <person name="Proux-Wera E."/>
            <person name="Oheigeartaigh S.S."/>
            <person name="Byrne K.P."/>
            <person name="Wolfe K.H."/>
        </authorList>
    </citation>
    <scope>NUCLEOTIDE SEQUENCE [LARGE SCALE GENOMIC DNA]</scope>
    <source>
        <strain evidence="3">ATCC 10597 / BCRC 20456 / CBS 421 / NBRC 0211 / NRRL Y-12639</strain>
    </source>
</reference>
<gene>
    <name evidence="2" type="primary">NDAI0K01500</name>
    <name evidence="2" type="ordered locus">NDAI_0K01500</name>
</gene>
<feature type="compositionally biased region" description="Basic residues" evidence="1">
    <location>
        <begin position="309"/>
        <end position="319"/>
    </location>
</feature>
<organism evidence="2 3">
    <name type="scientific">Naumovozyma dairenensis (strain ATCC 10597 / BCRC 20456 / CBS 421 / NBRC 0211 / NRRL Y-12639)</name>
    <name type="common">Saccharomyces dairenensis</name>
    <dbReference type="NCBI Taxonomy" id="1071378"/>
    <lineage>
        <taxon>Eukaryota</taxon>
        <taxon>Fungi</taxon>
        <taxon>Dikarya</taxon>
        <taxon>Ascomycota</taxon>
        <taxon>Saccharomycotina</taxon>
        <taxon>Saccharomycetes</taxon>
        <taxon>Saccharomycetales</taxon>
        <taxon>Saccharomycetaceae</taxon>
        <taxon>Naumovozyma</taxon>
    </lineage>
</organism>
<feature type="compositionally biased region" description="Basic and acidic residues" evidence="1">
    <location>
        <begin position="377"/>
        <end position="387"/>
    </location>
</feature>
<dbReference type="Pfam" id="PF04684">
    <property type="entry name" value="BAF1_ABF1"/>
    <property type="match status" value="1"/>
</dbReference>
<dbReference type="GO" id="GO:0006338">
    <property type="term" value="P:chromatin remodeling"/>
    <property type="evidence" value="ECO:0007669"/>
    <property type="project" value="InterPro"/>
</dbReference>
<dbReference type="OrthoDB" id="4065241at2759"/>
<dbReference type="EMBL" id="HE580277">
    <property type="protein sequence ID" value="CCD27341.1"/>
    <property type="molecule type" value="Genomic_DNA"/>
</dbReference>
<feature type="region of interest" description="Disordered" evidence="1">
    <location>
        <begin position="123"/>
        <end position="153"/>
    </location>
</feature>
<dbReference type="Proteomes" id="UP000000689">
    <property type="component" value="Chromosome 11"/>
</dbReference>
<name>G0WHT0_NAUDC</name>
<dbReference type="AlphaFoldDB" id="G0WHT0"/>